<feature type="region of interest" description="Disordered" evidence="1">
    <location>
        <begin position="52"/>
        <end position="141"/>
    </location>
</feature>
<sequence length="141" mass="14595">MGRSTERAALRRARRPRGFPCVCAVWPSWGAGLRHLLRDPCGAARVRGRRVRPFPAVSPAGLAAGAGLQPSEGGPGAPPTASGDSGGARRGNPPVPFLPGKRAGPGSPEERARGASGHPCGHRARPSRPSQKGVHSRLARL</sequence>
<organism evidence="2 3">
    <name type="scientific">Sapajus apella</name>
    <name type="common">Brown-capped capuchin</name>
    <name type="synonym">Cebus apella</name>
    <dbReference type="NCBI Taxonomy" id="9515"/>
    <lineage>
        <taxon>Eukaryota</taxon>
        <taxon>Metazoa</taxon>
        <taxon>Chordata</taxon>
        <taxon>Craniata</taxon>
        <taxon>Vertebrata</taxon>
        <taxon>Euteleostomi</taxon>
        <taxon>Mammalia</taxon>
        <taxon>Eutheria</taxon>
        <taxon>Euarchontoglires</taxon>
        <taxon>Primates</taxon>
        <taxon>Haplorrhini</taxon>
        <taxon>Platyrrhini</taxon>
        <taxon>Cebidae</taxon>
        <taxon>Cebinae</taxon>
        <taxon>Sapajus</taxon>
    </lineage>
</organism>
<evidence type="ECO:0000313" key="2">
    <source>
        <dbReference type="Proteomes" id="UP000504640"/>
    </source>
</evidence>
<dbReference type="Proteomes" id="UP000504640">
    <property type="component" value="Unplaced"/>
</dbReference>
<evidence type="ECO:0000256" key="1">
    <source>
        <dbReference type="SAM" id="MobiDB-lite"/>
    </source>
</evidence>
<gene>
    <name evidence="3" type="primary">LOC116537697</name>
</gene>
<protein>
    <submittedName>
        <fullName evidence="3">Cuticle collagen 14-like</fullName>
    </submittedName>
</protein>
<proteinExistence type="predicted"/>
<evidence type="ECO:0000313" key="3">
    <source>
        <dbReference type="RefSeq" id="XP_032115866.1"/>
    </source>
</evidence>
<name>A0A6J3GD94_SAPAP</name>
<accession>A0A6J3GD94</accession>
<dbReference type="GeneID" id="116537697"/>
<dbReference type="AlphaFoldDB" id="A0A6J3GD94"/>
<reference evidence="3" key="1">
    <citation type="submission" date="2025-08" db="UniProtKB">
        <authorList>
            <consortium name="RefSeq"/>
        </authorList>
    </citation>
    <scope>IDENTIFICATION</scope>
    <source>
        <tissue evidence="3">Blood</tissue>
    </source>
</reference>
<keyword evidence="2" id="KW-1185">Reference proteome</keyword>
<dbReference type="RefSeq" id="XP_032115866.1">
    <property type="nucleotide sequence ID" value="XM_032259975.1"/>
</dbReference>